<keyword evidence="1" id="KW-0812">Transmembrane</keyword>
<name>A0A2T4BVL2_TRILO</name>
<feature type="transmembrane region" description="Helical" evidence="1">
    <location>
        <begin position="56"/>
        <end position="75"/>
    </location>
</feature>
<evidence type="ECO:0000313" key="2">
    <source>
        <dbReference type="EMBL" id="PTB73348.1"/>
    </source>
</evidence>
<dbReference type="AlphaFoldDB" id="A0A2T4BVL2"/>
<keyword evidence="1" id="KW-1133">Transmembrane helix</keyword>
<proteinExistence type="predicted"/>
<evidence type="ECO:0000313" key="3">
    <source>
        <dbReference type="Proteomes" id="UP000240760"/>
    </source>
</evidence>
<reference evidence="2 3" key="1">
    <citation type="submission" date="2016-07" db="EMBL/GenBank/DDBJ databases">
        <title>Multiple horizontal gene transfer events from other fungi enriched the ability of initially mycotrophic Trichoderma (Ascomycota) to feed on dead plant biomass.</title>
        <authorList>
            <consortium name="DOE Joint Genome Institute"/>
            <person name="Aerts A."/>
            <person name="Atanasova L."/>
            <person name="Chenthamara K."/>
            <person name="Zhang J."/>
            <person name="Grujic M."/>
            <person name="Henrissat B."/>
            <person name="Kuo A."/>
            <person name="Salamov A."/>
            <person name="Lipzen A."/>
            <person name="Labutti K."/>
            <person name="Barry K."/>
            <person name="Miao Y."/>
            <person name="Rahimi M.J."/>
            <person name="Shen Q."/>
            <person name="Grigoriev I.V."/>
            <person name="Kubicek C.P."/>
            <person name="Druzhinina I.S."/>
        </authorList>
    </citation>
    <scope>NUCLEOTIDE SEQUENCE [LARGE SCALE GENOMIC DNA]</scope>
    <source>
        <strain evidence="2 3">ATCC 18648</strain>
    </source>
</reference>
<dbReference type="OrthoDB" id="10536097at2759"/>
<protein>
    <submittedName>
        <fullName evidence="2">Uncharacterized protein</fullName>
    </submittedName>
</protein>
<feature type="transmembrane region" description="Helical" evidence="1">
    <location>
        <begin position="12"/>
        <end position="35"/>
    </location>
</feature>
<dbReference type="EMBL" id="KZ679138">
    <property type="protein sequence ID" value="PTB73348.1"/>
    <property type="molecule type" value="Genomic_DNA"/>
</dbReference>
<dbReference type="Proteomes" id="UP000240760">
    <property type="component" value="Unassembled WGS sequence"/>
</dbReference>
<sequence>MPIETEDIAAILALLLEVLGWLLHIFFATGYTLLCKWLEHIRNHEFDQRPRKIDRRYCLMAIIFYAFAAASHLVYTLKMRGYTGVGVGFHVEDASADRSIQSVALRCLISASSRDRIMDEHALW</sequence>
<evidence type="ECO:0000256" key="1">
    <source>
        <dbReference type="SAM" id="Phobius"/>
    </source>
</evidence>
<organism evidence="2 3">
    <name type="scientific">Trichoderma longibrachiatum ATCC 18648</name>
    <dbReference type="NCBI Taxonomy" id="983965"/>
    <lineage>
        <taxon>Eukaryota</taxon>
        <taxon>Fungi</taxon>
        <taxon>Dikarya</taxon>
        <taxon>Ascomycota</taxon>
        <taxon>Pezizomycotina</taxon>
        <taxon>Sordariomycetes</taxon>
        <taxon>Hypocreomycetidae</taxon>
        <taxon>Hypocreales</taxon>
        <taxon>Hypocreaceae</taxon>
        <taxon>Trichoderma</taxon>
    </lineage>
</organism>
<gene>
    <name evidence="2" type="ORF">M440DRAFT_1464831</name>
</gene>
<accession>A0A2T4BVL2</accession>
<keyword evidence="1" id="KW-0472">Membrane</keyword>
<keyword evidence="3" id="KW-1185">Reference proteome</keyword>